<feature type="region of interest" description="Disordered" evidence="1">
    <location>
        <begin position="102"/>
        <end position="121"/>
    </location>
</feature>
<gene>
    <name evidence="2" type="ORF">AVEN_216495_1</name>
</gene>
<dbReference type="AlphaFoldDB" id="A0A4Y2BM55"/>
<dbReference type="Gene3D" id="3.30.420.10">
    <property type="entry name" value="Ribonuclease H-like superfamily/Ribonuclease H"/>
    <property type="match status" value="1"/>
</dbReference>
<protein>
    <submittedName>
        <fullName evidence="2">Uncharacterized protein</fullName>
    </submittedName>
</protein>
<organism evidence="2 3">
    <name type="scientific">Araneus ventricosus</name>
    <name type="common">Orbweaver spider</name>
    <name type="synonym">Epeira ventricosa</name>
    <dbReference type="NCBI Taxonomy" id="182803"/>
    <lineage>
        <taxon>Eukaryota</taxon>
        <taxon>Metazoa</taxon>
        <taxon>Ecdysozoa</taxon>
        <taxon>Arthropoda</taxon>
        <taxon>Chelicerata</taxon>
        <taxon>Arachnida</taxon>
        <taxon>Araneae</taxon>
        <taxon>Araneomorphae</taxon>
        <taxon>Entelegynae</taxon>
        <taxon>Araneoidea</taxon>
        <taxon>Araneidae</taxon>
        <taxon>Araneus</taxon>
    </lineage>
</organism>
<evidence type="ECO:0000313" key="3">
    <source>
        <dbReference type="Proteomes" id="UP000499080"/>
    </source>
</evidence>
<name>A0A4Y2BM55_ARAVE</name>
<evidence type="ECO:0000256" key="1">
    <source>
        <dbReference type="SAM" id="MobiDB-lite"/>
    </source>
</evidence>
<accession>A0A4Y2BM55</accession>
<comment type="caution">
    <text evidence="2">The sequence shown here is derived from an EMBL/GenBank/DDBJ whole genome shotgun (WGS) entry which is preliminary data.</text>
</comment>
<sequence>MGADWEATFMATLQASRRDQNRRDLTLSTTVPYPKSVIVWMGISANGVTKPRFVQPRAKINSEHYIQKILKPFLKDADCTQIVMLFSIRILPHRMHLGHPEIPHGSASAIPEAATLDAKHS</sequence>
<dbReference type="OrthoDB" id="10017160at2759"/>
<evidence type="ECO:0000313" key="2">
    <source>
        <dbReference type="EMBL" id="GBL93148.1"/>
    </source>
</evidence>
<dbReference type="GO" id="GO:0003676">
    <property type="term" value="F:nucleic acid binding"/>
    <property type="evidence" value="ECO:0007669"/>
    <property type="project" value="InterPro"/>
</dbReference>
<proteinExistence type="predicted"/>
<dbReference type="EMBL" id="BGPR01000091">
    <property type="protein sequence ID" value="GBL93148.1"/>
    <property type="molecule type" value="Genomic_DNA"/>
</dbReference>
<reference evidence="2 3" key="1">
    <citation type="journal article" date="2019" name="Sci. Rep.">
        <title>Orb-weaving spider Araneus ventricosus genome elucidates the spidroin gene catalogue.</title>
        <authorList>
            <person name="Kono N."/>
            <person name="Nakamura H."/>
            <person name="Ohtoshi R."/>
            <person name="Moran D.A.P."/>
            <person name="Shinohara A."/>
            <person name="Yoshida Y."/>
            <person name="Fujiwara M."/>
            <person name="Mori M."/>
            <person name="Tomita M."/>
            <person name="Arakawa K."/>
        </authorList>
    </citation>
    <scope>NUCLEOTIDE SEQUENCE [LARGE SCALE GENOMIC DNA]</scope>
</reference>
<keyword evidence="3" id="KW-1185">Reference proteome</keyword>
<dbReference type="Proteomes" id="UP000499080">
    <property type="component" value="Unassembled WGS sequence"/>
</dbReference>
<dbReference type="InterPro" id="IPR036397">
    <property type="entry name" value="RNaseH_sf"/>
</dbReference>